<keyword evidence="3" id="KW-1185">Reference proteome</keyword>
<evidence type="ECO:0000313" key="2">
    <source>
        <dbReference type="EMBL" id="CAI2376306.1"/>
    </source>
</evidence>
<reference evidence="2" key="1">
    <citation type="submission" date="2023-07" db="EMBL/GenBank/DDBJ databases">
        <authorList>
            <consortium name="AG Swart"/>
            <person name="Singh M."/>
            <person name="Singh A."/>
            <person name="Seah K."/>
            <person name="Emmerich C."/>
        </authorList>
    </citation>
    <scope>NUCLEOTIDE SEQUENCE</scope>
    <source>
        <strain evidence="2">DP1</strain>
    </source>
</reference>
<comment type="caution">
    <text evidence="2">The sequence shown here is derived from an EMBL/GenBank/DDBJ whole genome shotgun (WGS) entry which is preliminary data.</text>
</comment>
<gene>
    <name evidence="2" type="ORF">ECRASSUSDP1_LOCUS17675</name>
</gene>
<dbReference type="EMBL" id="CAMPGE010017857">
    <property type="protein sequence ID" value="CAI2376306.1"/>
    <property type="molecule type" value="Genomic_DNA"/>
</dbReference>
<evidence type="ECO:0000313" key="3">
    <source>
        <dbReference type="Proteomes" id="UP001295684"/>
    </source>
</evidence>
<feature type="region of interest" description="Disordered" evidence="1">
    <location>
        <begin position="25"/>
        <end position="49"/>
    </location>
</feature>
<protein>
    <submittedName>
        <fullName evidence="2">Uncharacterized protein</fullName>
    </submittedName>
</protein>
<accession>A0AAD1XPF9</accession>
<sequence length="285" mass="33233">MPGSKSKYKPTLRTSHLDLICGKKRNRDDDYENRDSNVMSAKDENTVQRKLKRGIRNARRTVPNPAEVASASKNFFLVSSNGKFTSQSRFKTDVGKISHSEKNKLSSILGKADLDFIQLLKEEENNDALRELEEFPVPVENIYNNPLITGSQLGRGVQVTLEFKNNKVRRRVNAEEEQEIEDDQEEEILDDYRHLHEKLREVERKYKKPSEEIADIYVKVSGDFENLERYFQGENVILWSYLEDLALTKSEDSMEYKCLIESKGKSEIEKRKRFLLKSEQNDPEY</sequence>
<name>A0AAD1XPF9_EUPCR</name>
<dbReference type="AlphaFoldDB" id="A0AAD1XPF9"/>
<dbReference type="Proteomes" id="UP001295684">
    <property type="component" value="Unassembled WGS sequence"/>
</dbReference>
<evidence type="ECO:0000256" key="1">
    <source>
        <dbReference type="SAM" id="MobiDB-lite"/>
    </source>
</evidence>
<proteinExistence type="predicted"/>
<organism evidence="2 3">
    <name type="scientific">Euplotes crassus</name>
    <dbReference type="NCBI Taxonomy" id="5936"/>
    <lineage>
        <taxon>Eukaryota</taxon>
        <taxon>Sar</taxon>
        <taxon>Alveolata</taxon>
        <taxon>Ciliophora</taxon>
        <taxon>Intramacronucleata</taxon>
        <taxon>Spirotrichea</taxon>
        <taxon>Hypotrichia</taxon>
        <taxon>Euplotida</taxon>
        <taxon>Euplotidae</taxon>
        <taxon>Moneuplotes</taxon>
    </lineage>
</organism>